<accession>A0A382FK15</accession>
<dbReference type="InterPro" id="IPR029044">
    <property type="entry name" value="Nucleotide-diphossugar_trans"/>
</dbReference>
<keyword evidence="1" id="KW-0472">Membrane</keyword>
<dbReference type="CDD" id="cd00761">
    <property type="entry name" value="Glyco_tranf_GTA_type"/>
    <property type="match status" value="1"/>
</dbReference>
<evidence type="ECO:0000256" key="1">
    <source>
        <dbReference type="SAM" id="Phobius"/>
    </source>
</evidence>
<feature type="transmembrane region" description="Helical" evidence="1">
    <location>
        <begin position="290"/>
        <end position="309"/>
    </location>
</feature>
<evidence type="ECO:0008006" key="3">
    <source>
        <dbReference type="Google" id="ProtNLM"/>
    </source>
</evidence>
<feature type="non-terminal residue" evidence="2">
    <location>
        <position position="421"/>
    </location>
</feature>
<keyword evidence="1" id="KW-0812">Transmembrane</keyword>
<name>A0A382FK15_9ZZZZ</name>
<dbReference type="SUPFAM" id="SSF53448">
    <property type="entry name" value="Nucleotide-diphospho-sugar transferases"/>
    <property type="match status" value="1"/>
</dbReference>
<feature type="transmembrane region" description="Helical" evidence="1">
    <location>
        <begin position="382"/>
        <end position="401"/>
    </location>
</feature>
<sequence>MNISIVIPTLDNPDDVANVIESLNLQSLLPSEIVIVDSSSNNEINELINTIPSQVPLTYKRLGRAYSFDRLFLFLDKLPIVQYFLPTLEQGRAYPYEATNQGALIAKHQWLALLDATTIPNRFWVQDYCQIIEQGDVEVVLGNTQYLASTFFQKVLRASTYGANGIETSPGSFIKKEDYLNGFQITEGVRSGGDVDWKNRVKKNFKSSTPEEPYLVYPNLPKSLFPCAKKFFIYSIYTAVQDISHSIKDLYLIATLIFTLVLIPKWNSIVGSGQLDWESSPYYIPHITKIWFISITLTLLFSIVYNRLVLPKSSKPLFRNVHKLTILVLISFTVYNWNSFFADWVEESVWYFPHITKIYVSIICLASFIYRGIYFPVKNNISLSFLFPMNWFLVGCVGFILDIVKAPGYLLGTIFSPFFKT</sequence>
<reference evidence="2" key="1">
    <citation type="submission" date="2018-05" db="EMBL/GenBank/DDBJ databases">
        <authorList>
            <person name="Lanie J.A."/>
            <person name="Ng W.-L."/>
            <person name="Kazmierczak K.M."/>
            <person name="Andrzejewski T.M."/>
            <person name="Davidsen T.M."/>
            <person name="Wayne K.J."/>
            <person name="Tettelin H."/>
            <person name="Glass J.I."/>
            <person name="Rusch D."/>
            <person name="Podicherti R."/>
            <person name="Tsui H.-C.T."/>
            <person name="Winkler M.E."/>
        </authorList>
    </citation>
    <scope>NUCLEOTIDE SEQUENCE</scope>
</reference>
<evidence type="ECO:0000313" key="2">
    <source>
        <dbReference type="EMBL" id="SVB62553.1"/>
    </source>
</evidence>
<keyword evidence="1" id="KW-1133">Transmembrane helix</keyword>
<protein>
    <recommendedName>
        <fullName evidence="3">Glycosyltransferase 2-like domain-containing protein</fullName>
    </recommendedName>
</protein>
<gene>
    <name evidence="2" type="ORF">METZ01_LOCUS215407</name>
</gene>
<organism evidence="2">
    <name type="scientific">marine metagenome</name>
    <dbReference type="NCBI Taxonomy" id="408172"/>
    <lineage>
        <taxon>unclassified sequences</taxon>
        <taxon>metagenomes</taxon>
        <taxon>ecological metagenomes</taxon>
    </lineage>
</organism>
<proteinExistence type="predicted"/>
<dbReference type="AlphaFoldDB" id="A0A382FK15"/>
<feature type="transmembrane region" description="Helical" evidence="1">
    <location>
        <begin position="250"/>
        <end position="270"/>
    </location>
</feature>
<feature type="transmembrane region" description="Helical" evidence="1">
    <location>
        <begin position="321"/>
        <end position="338"/>
    </location>
</feature>
<dbReference type="Gene3D" id="3.90.550.10">
    <property type="entry name" value="Spore Coat Polysaccharide Biosynthesis Protein SpsA, Chain A"/>
    <property type="match status" value="1"/>
</dbReference>
<feature type="transmembrane region" description="Helical" evidence="1">
    <location>
        <begin position="350"/>
        <end position="370"/>
    </location>
</feature>
<dbReference type="EMBL" id="UINC01050048">
    <property type="protein sequence ID" value="SVB62553.1"/>
    <property type="molecule type" value="Genomic_DNA"/>
</dbReference>